<dbReference type="Proteomes" id="UP000041247">
    <property type="component" value="Unassembled WGS sequence"/>
</dbReference>
<dbReference type="PANTHER" id="PTHR43745">
    <property type="entry name" value="NITROREDUCTASE MJ1384-RELATED"/>
    <property type="match status" value="1"/>
</dbReference>
<dbReference type="NCBIfam" id="TIGR03605">
    <property type="entry name" value="antibiot_sagB"/>
    <property type="match status" value="1"/>
</dbReference>
<dbReference type="InterPro" id="IPR052544">
    <property type="entry name" value="Bacteriocin_Proc_Enz"/>
</dbReference>
<sequence>MRLRRCAIVFFESRESFSVDIGSLLVGGDGLTRKRRWLALAAHLDGEVEVSAVEREILGEVGPGEWIDDDRLEGYPKEAVKRLLRQGLLIGDDVESAEYRQHDDTLRSGHWWPMAAVMHRHSRWQAVDSVVAMADSEMTTAVELRARLGAPPPAVGERGDAPSRIPLPRLPANDLDGLLARRATCRNFDIQRSVPQPLLARMLQRALMAHAQVRIQEDTIFLKKYVPSGGGLHPVEAYLIANRVEGLAPGLYHYHPIDHALQPLPSPKQPLEVFSRAALAGQHWFSDAPVIIVLALRFQRSFWKYRLHAKAYRAGVLDIGHISQMLYLSATEAGLGAFVTSAINEMEVEQAFALDPMQQGVVAICGFGWRAGKMEISEFDPANEVWINDNPD</sequence>
<dbReference type="SUPFAM" id="SSF55469">
    <property type="entry name" value="FMN-dependent nitroreductase-like"/>
    <property type="match status" value="1"/>
</dbReference>
<proteinExistence type="predicted"/>
<organism evidence="2 3">
    <name type="scientific">Xanthomonas graminis pv. poae</name>
    <dbReference type="NCBI Taxonomy" id="227946"/>
    <lineage>
        <taxon>Bacteria</taxon>
        <taxon>Pseudomonadati</taxon>
        <taxon>Pseudomonadota</taxon>
        <taxon>Gammaproteobacteria</taxon>
        <taxon>Lysobacterales</taxon>
        <taxon>Lysobacteraceae</taxon>
        <taxon>Xanthomonas</taxon>
        <taxon>Xanthomonas translucens group</taxon>
        <taxon>Xanthomonas graminis</taxon>
    </lineage>
</organism>
<accession>A0A0K2ZGN9</accession>
<feature type="domain" description="Nitroreductase" evidence="1">
    <location>
        <begin position="180"/>
        <end position="369"/>
    </location>
</feature>
<dbReference type="Gene3D" id="3.40.109.10">
    <property type="entry name" value="NADH Oxidase"/>
    <property type="match status" value="1"/>
</dbReference>
<dbReference type="InterPro" id="IPR030965">
    <property type="entry name" value="SagB-rel_DH_2"/>
</dbReference>
<dbReference type="EMBL" id="CXOK01000020">
    <property type="protein sequence ID" value="CTP84936.1"/>
    <property type="molecule type" value="Genomic_DNA"/>
</dbReference>
<dbReference type="PANTHER" id="PTHR43745:SF2">
    <property type="entry name" value="NITROREDUCTASE MJ1384-RELATED"/>
    <property type="match status" value="1"/>
</dbReference>
<reference evidence="2 3" key="1">
    <citation type="submission" date="2015-07" db="EMBL/GenBank/DDBJ databases">
        <authorList>
            <person name="Noorani M."/>
        </authorList>
    </citation>
    <scope>NUCLEOTIDE SEQUENCE [LARGE SCALE GENOMIC DNA]</scope>
    <source>
        <strain evidence="2">LMG728</strain>
    </source>
</reference>
<gene>
    <name evidence="2" type="ORF">XTPLMG728_0709</name>
</gene>
<dbReference type="Pfam" id="PF00881">
    <property type="entry name" value="Nitroreductase"/>
    <property type="match status" value="1"/>
</dbReference>
<dbReference type="AlphaFoldDB" id="A0A0K2ZGN9"/>
<dbReference type="GO" id="GO:0016491">
    <property type="term" value="F:oxidoreductase activity"/>
    <property type="evidence" value="ECO:0007669"/>
    <property type="project" value="InterPro"/>
</dbReference>
<dbReference type="CDD" id="cd02142">
    <property type="entry name" value="McbC_SagB-like_oxidoreductase"/>
    <property type="match status" value="1"/>
</dbReference>
<dbReference type="InterPro" id="IPR000415">
    <property type="entry name" value="Nitroreductase-like"/>
</dbReference>
<dbReference type="NCBIfam" id="TIGR04511">
    <property type="entry name" value="SagB_rel_DH_2"/>
    <property type="match status" value="1"/>
</dbReference>
<dbReference type="InterPro" id="IPR029479">
    <property type="entry name" value="Nitroreductase"/>
</dbReference>
<protein>
    <submittedName>
        <fullName evidence="2">Nitroreductase</fullName>
    </submittedName>
</protein>
<evidence type="ECO:0000313" key="2">
    <source>
        <dbReference type="EMBL" id="CTP84936.1"/>
    </source>
</evidence>
<dbReference type="InterPro" id="IPR020051">
    <property type="entry name" value="SagB-type_dehydrogenase"/>
</dbReference>
<evidence type="ECO:0000259" key="1">
    <source>
        <dbReference type="Pfam" id="PF00881"/>
    </source>
</evidence>
<dbReference type="RefSeq" id="WP_053840065.1">
    <property type="nucleotide sequence ID" value="NZ_CP076250.1"/>
</dbReference>
<evidence type="ECO:0000313" key="3">
    <source>
        <dbReference type="Proteomes" id="UP000041247"/>
    </source>
</evidence>
<name>A0A0K2ZGN9_9XANT</name>